<feature type="compositionally biased region" description="Low complexity" evidence="1">
    <location>
        <begin position="172"/>
        <end position="198"/>
    </location>
</feature>
<dbReference type="STRING" id="658196.A0A397SZB6"/>
<feature type="compositionally biased region" description="Low complexity" evidence="1">
    <location>
        <begin position="80"/>
        <end position="91"/>
    </location>
</feature>
<comment type="caution">
    <text evidence="2">The sequence shown here is derived from an EMBL/GenBank/DDBJ whole genome shotgun (WGS) entry which is preliminary data.</text>
</comment>
<feature type="compositionally biased region" description="Basic and acidic residues" evidence="1">
    <location>
        <begin position="235"/>
        <end position="250"/>
    </location>
</feature>
<dbReference type="EMBL" id="QKYT01000224">
    <property type="protein sequence ID" value="RIA89335.1"/>
    <property type="molecule type" value="Genomic_DNA"/>
</dbReference>
<protein>
    <submittedName>
        <fullName evidence="2">Uncharacterized protein</fullName>
    </submittedName>
</protein>
<evidence type="ECO:0000313" key="3">
    <source>
        <dbReference type="Proteomes" id="UP000265703"/>
    </source>
</evidence>
<gene>
    <name evidence="2" type="ORF">C1645_806310</name>
</gene>
<feature type="compositionally biased region" description="Basic and acidic residues" evidence="1">
    <location>
        <begin position="266"/>
        <end position="280"/>
    </location>
</feature>
<name>A0A397SZB6_9GLOM</name>
<feature type="compositionally biased region" description="Basic and acidic residues" evidence="1">
    <location>
        <begin position="61"/>
        <end position="79"/>
    </location>
</feature>
<keyword evidence="3" id="KW-1185">Reference proteome</keyword>
<dbReference type="Proteomes" id="UP000265703">
    <property type="component" value="Unassembled WGS sequence"/>
</dbReference>
<feature type="region of interest" description="Disordered" evidence="1">
    <location>
        <begin position="136"/>
        <end position="287"/>
    </location>
</feature>
<feature type="compositionally biased region" description="Polar residues" evidence="1">
    <location>
        <begin position="207"/>
        <end position="228"/>
    </location>
</feature>
<proteinExistence type="predicted"/>
<accession>A0A397SZB6</accession>
<evidence type="ECO:0000313" key="2">
    <source>
        <dbReference type="EMBL" id="RIA89335.1"/>
    </source>
</evidence>
<organism evidence="2 3">
    <name type="scientific">Glomus cerebriforme</name>
    <dbReference type="NCBI Taxonomy" id="658196"/>
    <lineage>
        <taxon>Eukaryota</taxon>
        <taxon>Fungi</taxon>
        <taxon>Fungi incertae sedis</taxon>
        <taxon>Mucoromycota</taxon>
        <taxon>Glomeromycotina</taxon>
        <taxon>Glomeromycetes</taxon>
        <taxon>Glomerales</taxon>
        <taxon>Glomeraceae</taxon>
        <taxon>Glomus</taxon>
    </lineage>
</organism>
<evidence type="ECO:0000256" key="1">
    <source>
        <dbReference type="SAM" id="MobiDB-lite"/>
    </source>
</evidence>
<dbReference type="OrthoDB" id="21471at2759"/>
<feature type="compositionally biased region" description="Low complexity" evidence="1">
    <location>
        <begin position="10"/>
        <end position="24"/>
    </location>
</feature>
<feature type="compositionally biased region" description="Low complexity" evidence="1">
    <location>
        <begin position="100"/>
        <end position="110"/>
    </location>
</feature>
<dbReference type="AlphaFoldDB" id="A0A397SZB6"/>
<sequence length="287" mass="30802">MVRPGGGGNTYVTSSTTNSSRRNNQPTGGEYGGYLAAMRMGTDLEELMVMEAIRLSLLEQEERDRREREERDQAERTQDDNSNNASSSDGSTTETILSPNLSNNNENSEGGLFNRIDNNYANIDDELLTSRRDLLENDDDDDESSSISHSHDQTPTTVSTPITASTEDGTITTSAPSSRGSGPSTPSSTTNSTNEPITTPSPPSSPLTHNRNITSSTETASARGSNDETLPLNETDDHGQTSEQVNDVKKPTASILSNNTLGVDESLVRNESDGDTRDPRGGSWGPA</sequence>
<reference evidence="2 3" key="1">
    <citation type="submission" date="2018-06" db="EMBL/GenBank/DDBJ databases">
        <title>Comparative genomics reveals the genomic features of Rhizophagus irregularis, R. cerebriforme, R. diaphanum and Gigaspora rosea, and their symbiotic lifestyle signature.</title>
        <authorList>
            <person name="Morin E."/>
            <person name="San Clemente H."/>
            <person name="Chen E.C.H."/>
            <person name="De La Providencia I."/>
            <person name="Hainaut M."/>
            <person name="Kuo A."/>
            <person name="Kohler A."/>
            <person name="Murat C."/>
            <person name="Tang N."/>
            <person name="Roy S."/>
            <person name="Loubradou J."/>
            <person name="Henrissat B."/>
            <person name="Grigoriev I.V."/>
            <person name="Corradi N."/>
            <person name="Roux C."/>
            <person name="Martin F.M."/>
        </authorList>
    </citation>
    <scope>NUCLEOTIDE SEQUENCE [LARGE SCALE GENOMIC DNA]</scope>
    <source>
        <strain evidence="2 3">DAOM 227022</strain>
    </source>
</reference>
<feature type="compositionally biased region" description="Polar residues" evidence="1">
    <location>
        <begin position="153"/>
        <end position="171"/>
    </location>
</feature>
<feature type="region of interest" description="Disordered" evidence="1">
    <location>
        <begin position="1"/>
        <end position="30"/>
    </location>
</feature>
<feature type="region of interest" description="Disordered" evidence="1">
    <location>
        <begin position="61"/>
        <end position="110"/>
    </location>
</feature>